<reference evidence="1 2" key="1">
    <citation type="submission" date="2014-04" db="EMBL/GenBank/DDBJ databases">
        <authorList>
            <consortium name="DOE Joint Genome Institute"/>
            <person name="Kuo A."/>
            <person name="Tarkka M."/>
            <person name="Buscot F."/>
            <person name="Kohler A."/>
            <person name="Nagy L.G."/>
            <person name="Floudas D."/>
            <person name="Copeland A."/>
            <person name="Barry K.W."/>
            <person name="Cichocki N."/>
            <person name="Veneault-Fourrey C."/>
            <person name="LaButti K."/>
            <person name="Lindquist E.A."/>
            <person name="Lipzen A."/>
            <person name="Lundell T."/>
            <person name="Morin E."/>
            <person name="Murat C."/>
            <person name="Sun H."/>
            <person name="Tunlid A."/>
            <person name="Henrissat B."/>
            <person name="Grigoriev I.V."/>
            <person name="Hibbett D.S."/>
            <person name="Martin F."/>
            <person name="Nordberg H.P."/>
            <person name="Cantor M.N."/>
            <person name="Hua S.X."/>
        </authorList>
    </citation>
    <scope>NUCLEOTIDE SEQUENCE [LARGE SCALE GENOMIC DNA]</scope>
    <source>
        <strain evidence="1 2">F 1598</strain>
    </source>
</reference>
<name>A0A0C3FLZ2_PILCF</name>
<gene>
    <name evidence="1" type="ORF">PILCRDRAFT_526493</name>
</gene>
<dbReference type="HOGENOM" id="CLU_021108_6_2_1"/>
<accession>A0A0C3FLZ2</accession>
<dbReference type="InParanoid" id="A0A0C3FLZ2"/>
<dbReference type="EMBL" id="KN833003">
    <property type="protein sequence ID" value="KIM80566.1"/>
    <property type="molecule type" value="Genomic_DNA"/>
</dbReference>
<dbReference type="OrthoDB" id="3222453at2759"/>
<dbReference type="Proteomes" id="UP000054166">
    <property type="component" value="Unassembled WGS sequence"/>
</dbReference>
<dbReference type="STRING" id="765440.A0A0C3FLZ2"/>
<keyword evidence="2" id="KW-1185">Reference proteome</keyword>
<sequence length="344" mass="37933">MVAYETYAHALITKGHGHPLWQPDPGEYAPVELGDVGYFHEGAFVKLFNASKDIHSWSNRLGLPEGHTPLQVGDIVCKTPLAKSPGYISSEGVFQKVADLNAMTGTSGKAGRVFNFESSKQHGALLMMRDVAYRQDVVNKKPFYDYIIEHHRSWLDFAHASGRDVSQSDLILVDGCDRTSEWACAAWSGESPVKFNFVIGVPGVANESAGLWGRWISSEPLDKNVGPRPLVPGVEATSPGSPLVPPPPFNQCVFLRGFQIGDRTTFFKRHKKRVDLGISSPRSIDFNGFLGPQDDEADEDIEENTPTAAMIGYIFSISIAQFALIHNDDLVDLLRVCYRHAFPS</sequence>
<evidence type="ECO:0000313" key="2">
    <source>
        <dbReference type="Proteomes" id="UP000054166"/>
    </source>
</evidence>
<dbReference type="AlphaFoldDB" id="A0A0C3FLZ2"/>
<evidence type="ECO:0000313" key="1">
    <source>
        <dbReference type="EMBL" id="KIM80566.1"/>
    </source>
</evidence>
<protein>
    <submittedName>
        <fullName evidence="1">Uncharacterized protein</fullName>
    </submittedName>
</protein>
<reference evidence="2" key="2">
    <citation type="submission" date="2015-01" db="EMBL/GenBank/DDBJ databases">
        <title>Evolutionary Origins and Diversification of the Mycorrhizal Mutualists.</title>
        <authorList>
            <consortium name="DOE Joint Genome Institute"/>
            <consortium name="Mycorrhizal Genomics Consortium"/>
            <person name="Kohler A."/>
            <person name="Kuo A."/>
            <person name="Nagy L.G."/>
            <person name="Floudas D."/>
            <person name="Copeland A."/>
            <person name="Barry K.W."/>
            <person name="Cichocki N."/>
            <person name="Veneault-Fourrey C."/>
            <person name="LaButti K."/>
            <person name="Lindquist E.A."/>
            <person name="Lipzen A."/>
            <person name="Lundell T."/>
            <person name="Morin E."/>
            <person name="Murat C."/>
            <person name="Riley R."/>
            <person name="Ohm R."/>
            <person name="Sun H."/>
            <person name="Tunlid A."/>
            <person name="Henrissat B."/>
            <person name="Grigoriev I.V."/>
            <person name="Hibbett D.S."/>
            <person name="Martin F."/>
        </authorList>
    </citation>
    <scope>NUCLEOTIDE SEQUENCE [LARGE SCALE GENOMIC DNA]</scope>
    <source>
        <strain evidence="2">F 1598</strain>
    </source>
</reference>
<organism evidence="1 2">
    <name type="scientific">Piloderma croceum (strain F 1598)</name>
    <dbReference type="NCBI Taxonomy" id="765440"/>
    <lineage>
        <taxon>Eukaryota</taxon>
        <taxon>Fungi</taxon>
        <taxon>Dikarya</taxon>
        <taxon>Basidiomycota</taxon>
        <taxon>Agaricomycotina</taxon>
        <taxon>Agaricomycetes</taxon>
        <taxon>Agaricomycetidae</taxon>
        <taxon>Atheliales</taxon>
        <taxon>Atheliaceae</taxon>
        <taxon>Piloderma</taxon>
    </lineage>
</organism>
<proteinExistence type="predicted"/>